<evidence type="ECO:0000313" key="1">
    <source>
        <dbReference type="EMBL" id="NLR73561.1"/>
    </source>
</evidence>
<evidence type="ECO:0000313" key="2">
    <source>
        <dbReference type="Proteomes" id="UP000587991"/>
    </source>
</evidence>
<organism evidence="1 2">
    <name type="scientific">Leeia aquatica</name>
    <dbReference type="NCBI Taxonomy" id="2725557"/>
    <lineage>
        <taxon>Bacteria</taxon>
        <taxon>Pseudomonadati</taxon>
        <taxon>Pseudomonadota</taxon>
        <taxon>Betaproteobacteria</taxon>
        <taxon>Neisseriales</taxon>
        <taxon>Leeiaceae</taxon>
        <taxon>Leeia</taxon>
    </lineage>
</organism>
<reference evidence="1 2" key="1">
    <citation type="submission" date="2020-04" db="EMBL/GenBank/DDBJ databases">
        <title>Draft genome of Leeia sp. IMCC25680.</title>
        <authorList>
            <person name="Song J."/>
            <person name="Cho J.-C."/>
        </authorList>
    </citation>
    <scope>NUCLEOTIDE SEQUENCE [LARGE SCALE GENOMIC DNA]</scope>
    <source>
        <strain evidence="1 2">IMCC25680</strain>
    </source>
</reference>
<sequence>MARDRTVEIGGINIVTHPHAPAGYVRLLYAAFELRQSIRIRKDQHLMLGEIRAIDGEKPENGLIGKLYRFVNIDKDAPWLNIKSQVVATEEERARIHIPENLRPNLEQFGFVFYPHGHTFYFESNSFKKSLSPRQVFKLLDILFSHPDIVAEFGPVDVTILPDRDQLENILKMPTLRKLTIVVQKPNADELGDAEKRVFDRMRSQNARRTTLEITAELRQSLELDEDIRELARVAASNGKVHGSGFGIGGERLEESTVAKPWLEKISYNPDLQLPDEALIAATERRPGHGD</sequence>
<dbReference type="EMBL" id="JABAIM010000001">
    <property type="protein sequence ID" value="NLR73561.1"/>
    <property type="molecule type" value="Genomic_DNA"/>
</dbReference>
<dbReference type="RefSeq" id="WP_168875232.1">
    <property type="nucleotide sequence ID" value="NZ_JABAIM010000001.1"/>
</dbReference>
<comment type="caution">
    <text evidence="1">The sequence shown here is derived from an EMBL/GenBank/DDBJ whole genome shotgun (WGS) entry which is preliminary data.</text>
</comment>
<proteinExistence type="predicted"/>
<accession>A0A847RUP8</accession>
<protein>
    <submittedName>
        <fullName evidence="1">DUF4747 family protein</fullName>
    </submittedName>
</protein>
<dbReference type="InterPro" id="IPR031832">
    <property type="entry name" value="DUF4747"/>
</dbReference>
<keyword evidence="2" id="KW-1185">Reference proteome</keyword>
<name>A0A847RUP8_9NEIS</name>
<dbReference type="Proteomes" id="UP000587991">
    <property type="component" value="Unassembled WGS sequence"/>
</dbReference>
<dbReference type="Pfam" id="PF15931">
    <property type="entry name" value="DUF4747"/>
    <property type="match status" value="1"/>
</dbReference>
<gene>
    <name evidence="1" type="ORF">HF682_00095</name>
</gene>
<dbReference type="AlphaFoldDB" id="A0A847RUP8"/>